<evidence type="ECO:0000313" key="4">
    <source>
        <dbReference type="Proteomes" id="UP001057738"/>
    </source>
</evidence>
<feature type="compositionally biased region" description="Low complexity" evidence="1">
    <location>
        <begin position="32"/>
        <end position="43"/>
    </location>
</feature>
<accession>A0ABY5Q8H7</accession>
<evidence type="ECO:0000256" key="1">
    <source>
        <dbReference type="SAM" id="MobiDB-lite"/>
    </source>
</evidence>
<sequence>MTARPRTAALGLVLLAALAAGCSGTTSEKNTDPTPAADPSATAADRARTYMRAVVADDWTTACNLMSAAERTPCHGRHPTPEPADPSGPAIGPVLLDRPPTRVPATSNHPAGWGVITTHTVTWPGKPARTSYTALRMTEAGGTWWVEQREDVADSDLTYSGDPAASALGRVTG</sequence>
<feature type="region of interest" description="Disordered" evidence="1">
    <location>
        <begin position="23"/>
        <end position="43"/>
    </location>
</feature>
<dbReference type="PROSITE" id="PS51257">
    <property type="entry name" value="PROKAR_LIPOPROTEIN"/>
    <property type="match status" value="1"/>
</dbReference>
<protein>
    <recommendedName>
        <fullName evidence="5">SnoaL-like domain-containing protein</fullName>
    </recommendedName>
</protein>
<geneLocation type="plasmid" evidence="3 4">
    <name>pshk1</name>
</geneLocation>
<keyword evidence="3" id="KW-0614">Plasmid</keyword>
<dbReference type="GeneID" id="95579037"/>
<feature type="signal peptide" evidence="2">
    <location>
        <begin position="1"/>
        <end position="19"/>
    </location>
</feature>
<dbReference type="Proteomes" id="UP001057738">
    <property type="component" value="Plasmid pshk1"/>
</dbReference>
<evidence type="ECO:0000313" key="3">
    <source>
        <dbReference type="EMBL" id="UUY52756.1"/>
    </source>
</evidence>
<proteinExistence type="predicted"/>
<organism evidence="3 4">
    <name type="scientific">Streptomyces yangpuensis</name>
    <dbReference type="NCBI Taxonomy" id="1648182"/>
    <lineage>
        <taxon>Bacteria</taxon>
        <taxon>Bacillati</taxon>
        <taxon>Actinomycetota</taxon>
        <taxon>Actinomycetes</taxon>
        <taxon>Kitasatosporales</taxon>
        <taxon>Streptomycetaceae</taxon>
        <taxon>Streptomyces</taxon>
    </lineage>
</organism>
<keyword evidence="2" id="KW-0732">Signal</keyword>
<feature type="chain" id="PRO_5045661456" description="SnoaL-like domain-containing protein" evidence="2">
    <location>
        <begin position="20"/>
        <end position="173"/>
    </location>
</feature>
<name>A0ABY5Q8H7_9ACTN</name>
<reference evidence="3" key="1">
    <citation type="submission" date="2022-08" db="EMBL/GenBank/DDBJ databases">
        <authorList>
            <person name="Tian L."/>
        </authorList>
    </citation>
    <scope>NUCLEOTIDE SEQUENCE</scope>
    <source>
        <strain evidence="3">CM253</strain>
        <plasmid evidence="3">pshk1</plasmid>
    </source>
</reference>
<dbReference type="RefSeq" id="WP_257858455.1">
    <property type="nucleotide sequence ID" value="NZ_CP102517.1"/>
</dbReference>
<evidence type="ECO:0000256" key="2">
    <source>
        <dbReference type="SAM" id="SignalP"/>
    </source>
</evidence>
<feature type="region of interest" description="Disordered" evidence="1">
    <location>
        <begin position="73"/>
        <end position="111"/>
    </location>
</feature>
<dbReference type="EMBL" id="CP102517">
    <property type="protein sequence ID" value="UUY52756.1"/>
    <property type="molecule type" value="Genomic_DNA"/>
</dbReference>
<keyword evidence="4" id="KW-1185">Reference proteome</keyword>
<gene>
    <name evidence="3" type="ORF">NRK68_36490</name>
</gene>
<evidence type="ECO:0008006" key="5">
    <source>
        <dbReference type="Google" id="ProtNLM"/>
    </source>
</evidence>